<gene>
    <name evidence="3" type="ORF">JKP88DRAFT_155387</name>
</gene>
<dbReference type="InterPro" id="IPR039146">
    <property type="entry name" value="GPANK1"/>
</dbReference>
<organism evidence="3 4">
    <name type="scientific">Tribonema minus</name>
    <dbReference type="NCBI Taxonomy" id="303371"/>
    <lineage>
        <taxon>Eukaryota</taxon>
        <taxon>Sar</taxon>
        <taxon>Stramenopiles</taxon>
        <taxon>Ochrophyta</taxon>
        <taxon>PX clade</taxon>
        <taxon>Xanthophyceae</taxon>
        <taxon>Tribonematales</taxon>
        <taxon>Tribonemataceae</taxon>
        <taxon>Tribonema</taxon>
    </lineage>
</organism>
<dbReference type="AlphaFoldDB" id="A0A835YQ17"/>
<name>A0A835YQ17_9STRA</name>
<comment type="caution">
    <text evidence="3">The sequence shown here is derived from an EMBL/GenBank/DDBJ whole genome shotgun (WGS) entry which is preliminary data.</text>
</comment>
<feature type="non-terminal residue" evidence="3">
    <location>
        <position position="1"/>
    </location>
</feature>
<evidence type="ECO:0000313" key="3">
    <source>
        <dbReference type="EMBL" id="KAG5179325.1"/>
    </source>
</evidence>
<feature type="region of interest" description="Disordered" evidence="1">
    <location>
        <begin position="94"/>
        <end position="126"/>
    </location>
</feature>
<proteinExistence type="predicted"/>
<evidence type="ECO:0000256" key="1">
    <source>
        <dbReference type="SAM" id="MobiDB-lite"/>
    </source>
</evidence>
<accession>A0A835YQ17</accession>
<dbReference type="Proteomes" id="UP000664859">
    <property type="component" value="Unassembled WGS sequence"/>
</dbReference>
<feature type="compositionally biased region" description="Basic and acidic residues" evidence="1">
    <location>
        <begin position="106"/>
        <end position="126"/>
    </location>
</feature>
<dbReference type="EMBL" id="JAFCMP010000479">
    <property type="protein sequence ID" value="KAG5179325.1"/>
    <property type="molecule type" value="Genomic_DNA"/>
</dbReference>
<dbReference type="PANTHER" id="PTHR20923:SF1">
    <property type="entry name" value="G PATCH DOMAIN AND ANKYRIN REPEAT-CONTAINING PROTEIN 1"/>
    <property type="match status" value="1"/>
</dbReference>
<evidence type="ECO:0000259" key="2">
    <source>
        <dbReference type="PROSITE" id="PS50174"/>
    </source>
</evidence>
<protein>
    <recommendedName>
        <fullName evidence="2">G-patch domain-containing protein</fullName>
    </recommendedName>
</protein>
<dbReference type="InterPro" id="IPR000467">
    <property type="entry name" value="G_patch_dom"/>
</dbReference>
<dbReference type="GO" id="GO:0003676">
    <property type="term" value="F:nucleic acid binding"/>
    <property type="evidence" value="ECO:0007669"/>
    <property type="project" value="InterPro"/>
</dbReference>
<feature type="non-terminal residue" evidence="3">
    <location>
        <position position="126"/>
    </location>
</feature>
<evidence type="ECO:0000313" key="4">
    <source>
        <dbReference type="Proteomes" id="UP000664859"/>
    </source>
</evidence>
<dbReference type="Pfam" id="PF01585">
    <property type="entry name" value="G-patch"/>
    <property type="match status" value="1"/>
</dbReference>
<feature type="domain" description="G-patch" evidence="2">
    <location>
        <begin position="46"/>
        <end position="93"/>
    </location>
</feature>
<dbReference type="SMART" id="SM00443">
    <property type="entry name" value="G_patch"/>
    <property type="match status" value="1"/>
</dbReference>
<dbReference type="PANTHER" id="PTHR20923">
    <property type="entry name" value="BAT4 PROTEIN-RELATED"/>
    <property type="match status" value="1"/>
</dbReference>
<keyword evidence="4" id="KW-1185">Reference proteome</keyword>
<dbReference type="PROSITE" id="PS50174">
    <property type="entry name" value="G_PATCH"/>
    <property type="match status" value="1"/>
</dbReference>
<reference evidence="3" key="1">
    <citation type="submission" date="2021-02" db="EMBL/GenBank/DDBJ databases">
        <title>First Annotated Genome of the Yellow-green Alga Tribonema minus.</title>
        <authorList>
            <person name="Mahan K.M."/>
        </authorList>
    </citation>
    <scope>NUCLEOTIDE SEQUENCE</scope>
    <source>
        <strain evidence="3">UTEX B ZZ1240</strain>
    </source>
</reference>
<sequence>FMCLVCESTITATTSREHESSTMHIFHQKLQSGTSTAPKANLHLTETNAGYRILSKLGWTQDTGLGPSHKQGRLEPIKTVFKQDRTGLGAVKQVPRAAVASASSNDTEKFLTRKQLERLKERERRK</sequence>
<dbReference type="OrthoDB" id="21470at2759"/>